<accession>A0A1G5SHV3</accession>
<dbReference type="InterPro" id="IPR032314">
    <property type="entry name" value="DUF4845"/>
</dbReference>
<name>A0A1G5SHV3_9PROT</name>
<reference evidence="2 3" key="1">
    <citation type="submission" date="2016-10" db="EMBL/GenBank/DDBJ databases">
        <authorList>
            <person name="de Groot N.N."/>
        </authorList>
    </citation>
    <scope>NUCLEOTIDE SEQUENCE [LARGE SCALE GENOMIC DNA]</scope>
    <source>
        <strain evidence="2">1</strain>
    </source>
</reference>
<organism evidence="2 3">
    <name type="scientific">Nitrosomonas mobilis</name>
    <dbReference type="NCBI Taxonomy" id="51642"/>
    <lineage>
        <taxon>Bacteria</taxon>
        <taxon>Pseudomonadati</taxon>
        <taxon>Pseudomonadota</taxon>
        <taxon>Betaproteobacteria</taxon>
        <taxon>Nitrosomonadales</taxon>
        <taxon>Nitrosomonadaceae</taxon>
        <taxon>Nitrosomonas</taxon>
    </lineage>
</organism>
<dbReference type="Proteomes" id="UP000198729">
    <property type="component" value="Unassembled WGS sequence"/>
</dbReference>
<dbReference type="OrthoDB" id="9133279at2"/>
<evidence type="ECO:0000313" key="2">
    <source>
        <dbReference type="EMBL" id="SCZ85959.1"/>
    </source>
</evidence>
<dbReference type="EMBL" id="FMWO01000055">
    <property type="protein sequence ID" value="SCZ85959.1"/>
    <property type="molecule type" value="Genomic_DNA"/>
</dbReference>
<dbReference type="Pfam" id="PF16137">
    <property type="entry name" value="DUF4845"/>
    <property type="match status" value="1"/>
</dbReference>
<gene>
    <name evidence="2" type="ORF">NSMM_470028</name>
</gene>
<keyword evidence="1 2" id="KW-0812">Transmembrane</keyword>
<dbReference type="STRING" id="51642.NSMM_470028"/>
<keyword evidence="1" id="KW-0472">Membrane</keyword>
<dbReference type="AlphaFoldDB" id="A0A1G5SHV3"/>
<protein>
    <submittedName>
        <fullName evidence="2">Putative transmembrane protein</fullName>
    </submittedName>
</protein>
<sequence length="125" mass="13829">MRQNMPQLKSRQNGLTLSGLLLWSVMIAMVAIFSMRLIPVYIEFAAVKRALVATASDTALKEGGISALRQGFDKRASIDDIKSVTGKDLVIEKQNNQVVMRASYMVKKPLFANISLLIDFEASSH</sequence>
<dbReference type="RefSeq" id="WP_090286745.1">
    <property type="nucleotide sequence ID" value="NZ_FMWO01000055.1"/>
</dbReference>
<keyword evidence="3" id="KW-1185">Reference proteome</keyword>
<keyword evidence="1" id="KW-1133">Transmembrane helix</keyword>
<feature type="transmembrane region" description="Helical" evidence="1">
    <location>
        <begin position="20"/>
        <end position="42"/>
    </location>
</feature>
<proteinExistence type="predicted"/>
<evidence type="ECO:0000313" key="3">
    <source>
        <dbReference type="Proteomes" id="UP000198729"/>
    </source>
</evidence>
<evidence type="ECO:0000256" key="1">
    <source>
        <dbReference type="SAM" id="Phobius"/>
    </source>
</evidence>